<comment type="caution">
    <text evidence="2">The sequence shown here is derived from an EMBL/GenBank/DDBJ whole genome shotgun (WGS) entry which is preliminary data.</text>
</comment>
<dbReference type="EMBL" id="JBEPMM010000007">
    <property type="protein sequence ID" value="MET3693261.1"/>
    <property type="molecule type" value="Genomic_DNA"/>
</dbReference>
<sequence>MTDTPRETSPPTSTDAGTTGQDKVREIGQAARKAEAETSGDAREAIDRATAPNGQAAGE</sequence>
<evidence type="ECO:0000313" key="2">
    <source>
        <dbReference type="EMBL" id="MET3693261.1"/>
    </source>
</evidence>
<reference evidence="2 3" key="1">
    <citation type="submission" date="2024-06" db="EMBL/GenBank/DDBJ databases">
        <title>Genomic Encyclopedia of Type Strains, Phase IV (KMG-IV): sequencing the most valuable type-strain genomes for metagenomic binning, comparative biology and taxonomic classification.</title>
        <authorList>
            <person name="Goeker M."/>
        </authorList>
    </citation>
    <scope>NUCLEOTIDE SEQUENCE [LARGE SCALE GENOMIC DNA]</scope>
    <source>
        <strain evidence="2 3">DSM 21331</strain>
    </source>
</reference>
<protein>
    <submittedName>
        <fullName evidence="2">Uncharacterized protein</fullName>
    </submittedName>
</protein>
<feature type="compositionally biased region" description="Basic and acidic residues" evidence="1">
    <location>
        <begin position="22"/>
        <end position="47"/>
    </location>
</feature>
<organism evidence="2 3">
    <name type="scientific">Methylobacterium goesingense</name>
    <dbReference type="NCBI Taxonomy" id="243690"/>
    <lineage>
        <taxon>Bacteria</taxon>
        <taxon>Pseudomonadati</taxon>
        <taxon>Pseudomonadota</taxon>
        <taxon>Alphaproteobacteria</taxon>
        <taxon>Hyphomicrobiales</taxon>
        <taxon>Methylobacteriaceae</taxon>
        <taxon>Methylobacterium</taxon>
    </lineage>
</organism>
<keyword evidence="3" id="KW-1185">Reference proteome</keyword>
<dbReference type="RefSeq" id="WP_238280200.1">
    <property type="nucleotide sequence ID" value="NZ_BPQL01000080.1"/>
</dbReference>
<name>A0ABV2L600_9HYPH</name>
<feature type="compositionally biased region" description="Polar residues" evidence="1">
    <location>
        <begin position="7"/>
        <end position="21"/>
    </location>
</feature>
<evidence type="ECO:0000313" key="3">
    <source>
        <dbReference type="Proteomes" id="UP001549145"/>
    </source>
</evidence>
<proteinExistence type="predicted"/>
<accession>A0ABV2L600</accession>
<dbReference type="Proteomes" id="UP001549145">
    <property type="component" value="Unassembled WGS sequence"/>
</dbReference>
<gene>
    <name evidence="2" type="ORF">ABID43_002808</name>
</gene>
<feature type="region of interest" description="Disordered" evidence="1">
    <location>
        <begin position="1"/>
        <end position="59"/>
    </location>
</feature>
<evidence type="ECO:0000256" key="1">
    <source>
        <dbReference type="SAM" id="MobiDB-lite"/>
    </source>
</evidence>